<accession>A0A9W5QH44</accession>
<evidence type="ECO:0000313" key="1">
    <source>
        <dbReference type="EMBL" id="EOP64924.1"/>
    </source>
</evidence>
<evidence type="ECO:0000313" key="2">
    <source>
        <dbReference type="Proteomes" id="UP000013989"/>
    </source>
</evidence>
<dbReference type="Proteomes" id="UP000013989">
    <property type="component" value="Unassembled WGS sequence"/>
</dbReference>
<comment type="caution">
    <text evidence="1">The sequence shown here is derived from an EMBL/GenBank/DDBJ whole genome shotgun (WGS) entry which is preliminary data.</text>
</comment>
<dbReference type="AlphaFoldDB" id="A0A9W5QH44"/>
<gene>
    <name evidence="1" type="ORF">IGU_03876</name>
</gene>
<sequence>MIMNFWKTKITMLGYFESVVDDMQNYILQNKHRNFWILGIKYIT</sequence>
<organism evidence="1 2">
    <name type="scientific">Bacillus cereus ISP2954</name>
    <dbReference type="NCBI Taxonomy" id="1053215"/>
    <lineage>
        <taxon>Bacteria</taxon>
        <taxon>Bacillati</taxon>
        <taxon>Bacillota</taxon>
        <taxon>Bacilli</taxon>
        <taxon>Bacillales</taxon>
        <taxon>Bacillaceae</taxon>
        <taxon>Bacillus</taxon>
        <taxon>Bacillus cereus group</taxon>
    </lineage>
</organism>
<name>A0A9W5QH44_BACCE</name>
<dbReference type="EMBL" id="AHEJ01000048">
    <property type="protein sequence ID" value="EOP64924.1"/>
    <property type="molecule type" value="Genomic_DNA"/>
</dbReference>
<reference evidence="1 2" key="1">
    <citation type="submission" date="2012-12" db="EMBL/GenBank/DDBJ databases">
        <title>The Genome Sequence of Bacillus cereus ISP2954.</title>
        <authorList>
            <consortium name="The Broad Institute Genome Sequencing Platform"/>
            <consortium name="The Broad Institute Genome Sequencing Center for Infectious Disease"/>
            <person name="Feldgarden M."/>
            <person name="Van der Auwera G.A."/>
            <person name="Mahillon J."/>
            <person name="Duprez V."/>
            <person name="Timmery S."/>
            <person name="Mattelet C."/>
            <person name="Dierick K."/>
            <person name="Sun M."/>
            <person name="Yu Z."/>
            <person name="Zhu L."/>
            <person name="Hu X."/>
            <person name="Shank E.B."/>
            <person name="Swiecicka I."/>
            <person name="Hansen B.M."/>
            <person name="Andrup L."/>
            <person name="Walker B."/>
            <person name="Young S.K."/>
            <person name="Zeng Q."/>
            <person name="Gargeya S."/>
            <person name="Fitzgerald M."/>
            <person name="Haas B."/>
            <person name="Abouelleil A."/>
            <person name="Alvarado L."/>
            <person name="Arachchi H.M."/>
            <person name="Berlin A.M."/>
            <person name="Chapman S.B."/>
            <person name="Dewar J."/>
            <person name="Goldberg J."/>
            <person name="Griggs A."/>
            <person name="Gujja S."/>
            <person name="Hansen M."/>
            <person name="Howarth C."/>
            <person name="Imamovic A."/>
            <person name="Larimer J."/>
            <person name="McCowan C."/>
            <person name="Murphy C."/>
            <person name="Neiman D."/>
            <person name="Pearson M."/>
            <person name="Priest M."/>
            <person name="Roberts A."/>
            <person name="Saif S."/>
            <person name="Shea T."/>
            <person name="Sisk P."/>
            <person name="Sykes S."/>
            <person name="Wortman J."/>
            <person name="Nusbaum C."/>
            <person name="Birren B."/>
        </authorList>
    </citation>
    <scope>NUCLEOTIDE SEQUENCE [LARGE SCALE GENOMIC DNA]</scope>
    <source>
        <strain evidence="1 2">ISP2954</strain>
    </source>
</reference>
<protein>
    <submittedName>
        <fullName evidence="1">Uncharacterized protein</fullName>
    </submittedName>
</protein>
<proteinExistence type="predicted"/>